<comment type="function">
    <text evidence="1">This subunit might be involved in maturation of a crRNA intermediate to its mature form.</text>
</comment>
<reference evidence="9 10" key="1">
    <citation type="submission" date="2016-12" db="EMBL/GenBank/DDBJ databases">
        <authorList>
            <person name="Song W.-J."/>
            <person name="Kurnit D.M."/>
        </authorList>
    </citation>
    <scope>NUCLEOTIDE SEQUENCE [LARGE SCALE GENOMIC DNA]</scope>
    <source>
        <strain evidence="9 10">CGMCC 1.10808</strain>
    </source>
</reference>
<evidence type="ECO:0000256" key="3">
    <source>
        <dbReference type="ARBA" id="ARBA00016113"/>
    </source>
</evidence>
<dbReference type="STRING" id="1189325.SAMN04488119_10275"/>
<feature type="region of interest" description="Disordered" evidence="7">
    <location>
        <begin position="410"/>
        <end position="438"/>
    </location>
</feature>
<evidence type="ECO:0000259" key="8">
    <source>
        <dbReference type="Pfam" id="PF03787"/>
    </source>
</evidence>
<dbReference type="EMBL" id="FRDL01000001">
    <property type="protein sequence ID" value="SHN52405.1"/>
    <property type="molecule type" value="Genomic_DNA"/>
</dbReference>
<keyword evidence="5" id="KW-0051">Antiviral defense</keyword>
<feature type="region of interest" description="Disordered" evidence="7">
    <location>
        <begin position="472"/>
        <end position="496"/>
    </location>
</feature>
<keyword evidence="10" id="KW-1185">Reference proteome</keyword>
<gene>
    <name evidence="9" type="ORF">SAMN05216200_101443</name>
</gene>
<dbReference type="GO" id="GO:0003723">
    <property type="term" value="F:RNA binding"/>
    <property type="evidence" value="ECO:0007669"/>
    <property type="project" value="UniProtKB-KW"/>
</dbReference>
<dbReference type="GO" id="GO:0051607">
    <property type="term" value="P:defense response to virus"/>
    <property type="evidence" value="ECO:0007669"/>
    <property type="project" value="UniProtKB-KW"/>
</dbReference>
<name>A0A1M7S201_9RHOB</name>
<feature type="compositionally biased region" description="Basic and acidic residues" evidence="7">
    <location>
        <begin position="485"/>
        <end position="496"/>
    </location>
</feature>
<dbReference type="InterPro" id="IPR005537">
    <property type="entry name" value="RAMP_III_fam"/>
</dbReference>
<accession>A0A1M7S201</accession>
<comment type="similarity">
    <text evidence="2">Belongs to the CRISPR-associated Csm5 family.</text>
</comment>
<evidence type="ECO:0000313" key="10">
    <source>
        <dbReference type="Proteomes" id="UP000184066"/>
    </source>
</evidence>
<evidence type="ECO:0000256" key="2">
    <source>
        <dbReference type="ARBA" id="ARBA00006680"/>
    </source>
</evidence>
<dbReference type="InterPro" id="IPR010173">
    <property type="entry name" value="CRISPR-assoc_Csm5"/>
</dbReference>
<dbReference type="Proteomes" id="UP000184066">
    <property type="component" value="Unassembled WGS sequence"/>
</dbReference>
<evidence type="ECO:0000256" key="6">
    <source>
        <dbReference type="ARBA" id="ARBA00031720"/>
    </source>
</evidence>
<sequence length="496" mass="55391">MTSVQFATHEFVLVPLTPIHVGGGEEARLLPEDYRLSKDRAFVERVAARAVLARLDARMRTDLIAKFDRDPQGLIRSLQERARDDEILERIPIGQDSARNVDLRRDGHGRLNLINAFHRSGGRPIVPGSSLKGALRTAWLRHLWDRKKQQARGRDPWQIPHLESWAAMPPRGKDSRAACAKELERTLLDLAKGKDETDADPFRDVFVGDVRVPVDGTRIDKVGDWKKARDGYRLDDKKQMHYERLRSVMDGGEPPIMRVALGLRAEQVRRRRAHLDAEAKRSPRSEIASVARLLEALEVHHGELWRRELEKYFGGPEGRRLHDCLKLFDAFDRGGENPEAALLRIGWAAHAEAKSLAPVRRVERPQAKGSGRFAEEGSTRHVIDLSGHPAPFGWALLVRADAWARKAPDRYLSPPVHRPNPSISAGAGHGSKQAGRRDTALGSQLLHAKGARILVGGEEAILAEDVTRAHKPSDQVLVDFGDGPEPIRVDQIDGDA</sequence>
<dbReference type="PANTHER" id="PTHR38007">
    <property type="entry name" value="CRISPR SYSTEM CMS PROTEIN CSM5"/>
    <property type="match status" value="1"/>
</dbReference>
<evidence type="ECO:0000256" key="7">
    <source>
        <dbReference type="SAM" id="MobiDB-lite"/>
    </source>
</evidence>
<evidence type="ECO:0000256" key="5">
    <source>
        <dbReference type="ARBA" id="ARBA00023118"/>
    </source>
</evidence>
<protein>
    <recommendedName>
        <fullName evidence="3">CRISPR system Cms protein Csm5</fullName>
    </recommendedName>
    <alternativeName>
        <fullName evidence="6">CRISPR type III A-associated protein Csm5</fullName>
    </alternativeName>
</protein>
<evidence type="ECO:0000256" key="4">
    <source>
        <dbReference type="ARBA" id="ARBA00022884"/>
    </source>
</evidence>
<dbReference type="RefSeq" id="WP_072745993.1">
    <property type="nucleotide sequence ID" value="NZ_FOHL01000002.1"/>
</dbReference>
<evidence type="ECO:0000313" key="9">
    <source>
        <dbReference type="EMBL" id="SHN52405.1"/>
    </source>
</evidence>
<dbReference type="AlphaFoldDB" id="A0A1M7S201"/>
<feature type="domain" description="CRISPR type III-associated protein" evidence="8">
    <location>
        <begin position="16"/>
        <end position="156"/>
    </location>
</feature>
<dbReference type="NCBIfam" id="TIGR01899">
    <property type="entry name" value="cas_TM1807_csm5"/>
    <property type="match status" value="1"/>
</dbReference>
<organism evidence="9 10">
    <name type="scientific">Oceanicella actignis</name>
    <dbReference type="NCBI Taxonomy" id="1189325"/>
    <lineage>
        <taxon>Bacteria</taxon>
        <taxon>Pseudomonadati</taxon>
        <taxon>Pseudomonadota</taxon>
        <taxon>Alphaproteobacteria</taxon>
        <taxon>Rhodobacterales</taxon>
        <taxon>Paracoccaceae</taxon>
        <taxon>Oceanicella</taxon>
    </lineage>
</organism>
<evidence type="ECO:0000256" key="1">
    <source>
        <dbReference type="ARBA" id="ARBA00003088"/>
    </source>
</evidence>
<keyword evidence="4" id="KW-0694">RNA-binding</keyword>
<proteinExistence type="inferred from homology"/>
<dbReference type="PANTHER" id="PTHR38007:SF1">
    <property type="entry name" value="CRISPR SYSTEM CMS PROTEIN CSM5"/>
    <property type="match status" value="1"/>
</dbReference>
<dbReference type="Pfam" id="PF03787">
    <property type="entry name" value="RAMPs"/>
    <property type="match status" value="1"/>
</dbReference>